<keyword evidence="5" id="KW-1185">Reference proteome</keyword>
<dbReference type="InterPro" id="IPR018247">
    <property type="entry name" value="EF_Hand_1_Ca_BS"/>
</dbReference>
<organism evidence="4 5">
    <name type="scientific">Reticulomyxa filosa</name>
    <dbReference type="NCBI Taxonomy" id="46433"/>
    <lineage>
        <taxon>Eukaryota</taxon>
        <taxon>Sar</taxon>
        <taxon>Rhizaria</taxon>
        <taxon>Retaria</taxon>
        <taxon>Foraminifera</taxon>
        <taxon>Monothalamids</taxon>
        <taxon>Reticulomyxidae</taxon>
        <taxon>Reticulomyxa</taxon>
    </lineage>
</organism>
<feature type="region of interest" description="Disordered" evidence="2">
    <location>
        <begin position="181"/>
        <end position="218"/>
    </location>
</feature>
<dbReference type="SMART" id="SM00054">
    <property type="entry name" value="EFh"/>
    <property type="match status" value="1"/>
</dbReference>
<dbReference type="InterPro" id="IPR002048">
    <property type="entry name" value="EF_hand_dom"/>
</dbReference>
<evidence type="ECO:0000259" key="3">
    <source>
        <dbReference type="PROSITE" id="PS50222"/>
    </source>
</evidence>
<name>X6MRL7_RETFI</name>
<gene>
    <name evidence="4" type="ORF">RFI_20900</name>
</gene>
<dbReference type="Gene3D" id="1.10.238.10">
    <property type="entry name" value="EF-hand"/>
    <property type="match status" value="1"/>
</dbReference>
<dbReference type="SUPFAM" id="SSF47473">
    <property type="entry name" value="EF-hand"/>
    <property type="match status" value="1"/>
</dbReference>
<proteinExistence type="predicted"/>
<dbReference type="PROSITE" id="PS50222">
    <property type="entry name" value="EF_HAND_2"/>
    <property type="match status" value="1"/>
</dbReference>
<protein>
    <recommendedName>
        <fullName evidence="3">EF-hand domain-containing protein</fullName>
    </recommendedName>
</protein>
<feature type="domain" description="EF-hand" evidence="3">
    <location>
        <begin position="125"/>
        <end position="160"/>
    </location>
</feature>
<evidence type="ECO:0000256" key="2">
    <source>
        <dbReference type="SAM" id="MobiDB-lite"/>
    </source>
</evidence>
<dbReference type="GO" id="GO:0005509">
    <property type="term" value="F:calcium ion binding"/>
    <property type="evidence" value="ECO:0007669"/>
    <property type="project" value="InterPro"/>
</dbReference>
<dbReference type="PROSITE" id="PS00018">
    <property type="entry name" value="EF_HAND_1"/>
    <property type="match status" value="1"/>
</dbReference>
<evidence type="ECO:0000313" key="5">
    <source>
        <dbReference type="Proteomes" id="UP000023152"/>
    </source>
</evidence>
<reference evidence="4 5" key="1">
    <citation type="journal article" date="2013" name="Curr. Biol.">
        <title>The Genome of the Foraminiferan Reticulomyxa filosa.</title>
        <authorList>
            <person name="Glockner G."/>
            <person name="Hulsmann N."/>
            <person name="Schleicher M."/>
            <person name="Noegel A.A."/>
            <person name="Eichinger L."/>
            <person name="Gallinger C."/>
            <person name="Pawlowski J."/>
            <person name="Sierra R."/>
            <person name="Euteneuer U."/>
            <person name="Pillet L."/>
            <person name="Moustafa A."/>
            <person name="Platzer M."/>
            <person name="Groth M."/>
            <person name="Szafranski K."/>
            <person name="Schliwa M."/>
        </authorList>
    </citation>
    <scope>NUCLEOTIDE SEQUENCE [LARGE SCALE GENOMIC DNA]</scope>
</reference>
<accession>X6MRL7</accession>
<dbReference type="EMBL" id="ASPP01018253">
    <property type="protein sequence ID" value="ETO16439.1"/>
    <property type="molecule type" value="Genomic_DNA"/>
</dbReference>
<dbReference type="Proteomes" id="UP000023152">
    <property type="component" value="Unassembled WGS sequence"/>
</dbReference>
<keyword evidence="1" id="KW-0106">Calcium</keyword>
<evidence type="ECO:0000313" key="4">
    <source>
        <dbReference type="EMBL" id="ETO16439.1"/>
    </source>
</evidence>
<dbReference type="AlphaFoldDB" id="X6MRL7"/>
<feature type="compositionally biased region" description="Basic and acidic residues" evidence="2">
    <location>
        <begin position="186"/>
        <end position="198"/>
    </location>
</feature>
<comment type="caution">
    <text evidence="4">The sequence shown here is derived from an EMBL/GenBank/DDBJ whole genome shotgun (WGS) entry which is preliminary data.</text>
</comment>
<feature type="non-terminal residue" evidence="4">
    <location>
        <position position="262"/>
    </location>
</feature>
<evidence type="ECO:0000256" key="1">
    <source>
        <dbReference type="ARBA" id="ARBA00022837"/>
    </source>
</evidence>
<dbReference type="InterPro" id="IPR011992">
    <property type="entry name" value="EF-hand-dom_pair"/>
</dbReference>
<sequence>MDFLDQIKVISEVSLESTKQYFDYLSQNKSELATETLLEHLKKMYEAFSETEKTSKSKSSKGSNGRLVKYAIEQVAAEKSKVMTASNGSNAHVDPNTLFGIKGNETRIDETQLYRKSHEKPLGARVFNEIRDEFTDLDVSNSGRLDFEEFFEGVKTLANNCTQQDCKRAFDVFMQMQQVDLQQQHSNKDGSSKAKSDSGSESDSGSGPDVAGHAQDPANDTELLIRPFLQRIKKYAIDLNTTEDVIEYVFQKILRISEQPQT</sequence>